<evidence type="ECO:0000313" key="3">
    <source>
        <dbReference type="Proteomes" id="UP001341820"/>
    </source>
</evidence>
<dbReference type="EMBL" id="JAROAS010000006">
    <property type="protein sequence ID" value="MED4127546.1"/>
    <property type="molecule type" value="Genomic_DNA"/>
</dbReference>
<comment type="caution">
    <text evidence="2">The sequence shown here is derived from an EMBL/GenBank/DDBJ whole genome shotgun (WGS) entry which is preliminary data.</text>
</comment>
<proteinExistence type="predicted"/>
<keyword evidence="3" id="KW-1185">Reference proteome</keyword>
<reference evidence="2 3" key="1">
    <citation type="submission" date="2023-03" db="EMBL/GenBank/DDBJ databases">
        <title>Bacillus Genome Sequencing.</title>
        <authorList>
            <person name="Dunlap C."/>
        </authorList>
    </citation>
    <scope>NUCLEOTIDE SEQUENCE [LARGE SCALE GENOMIC DNA]</scope>
    <source>
        <strain evidence="2 3">B-4107</strain>
    </source>
</reference>
<dbReference type="InterPro" id="IPR020372">
    <property type="entry name" value="Competence_ComGG"/>
</dbReference>
<evidence type="ECO:0000313" key="2">
    <source>
        <dbReference type="EMBL" id="MED4127546.1"/>
    </source>
</evidence>
<accession>A0ABU6NHN3</accession>
<keyword evidence="1" id="KW-0472">Membrane</keyword>
<evidence type="ECO:0008006" key="4">
    <source>
        <dbReference type="Google" id="ProtNLM"/>
    </source>
</evidence>
<dbReference type="Proteomes" id="UP001341820">
    <property type="component" value="Unassembled WGS sequence"/>
</dbReference>
<organism evidence="2 3">
    <name type="scientific">Shouchella miscanthi</name>
    <dbReference type="NCBI Taxonomy" id="2598861"/>
    <lineage>
        <taxon>Bacteria</taxon>
        <taxon>Bacillati</taxon>
        <taxon>Bacillota</taxon>
        <taxon>Bacilli</taxon>
        <taxon>Bacillales</taxon>
        <taxon>Bacillaceae</taxon>
        <taxon>Shouchella</taxon>
    </lineage>
</organism>
<dbReference type="Pfam" id="PF14173">
    <property type="entry name" value="ComGG"/>
    <property type="match status" value="1"/>
</dbReference>
<name>A0ABU6NHN3_9BACI</name>
<protein>
    <recommendedName>
        <fullName evidence="4">Competence protein ComG</fullName>
    </recommendedName>
</protein>
<dbReference type="RefSeq" id="WP_035398862.1">
    <property type="nucleotide sequence ID" value="NZ_CP042163.1"/>
</dbReference>
<gene>
    <name evidence="2" type="ORF">P5F74_05270</name>
</gene>
<feature type="transmembrane region" description="Helical" evidence="1">
    <location>
        <begin position="9"/>
        <end position="28"/>
    </location>
</feature>
<keyword evidence="1" id="KW-1133">Transmembrane helix</keyword>
<evidence type="ECO:0000256" key="1">
    <source>
        <dbReference type="SAM" id="Phobius"/>
    </source>
</evidence>
<keyword evidence="1" id="KW-0812">Transmembrane</keyword>
<sequence>MRIKQSDEGMVFLPTLFFLLLLTLYLLWQVDHYQREQAYLQDQKDLMQLENLLHIGVQKVVTDNEHAFFIQLPIGDVLGERLDKSERAYKLKATLRNGKERVATFMLDSVDEMRDEMEKD</sequence>